<comment type="caution">
    <text evidence="2">The sequence shown here is derived from an EMBL/GenBank/DDBJ whole genome shotgun (WGS) entry which is preliminary data.</text>
</comment>
<keyword evidence="1" id="KW-0812">Transmembrane</keyword>
<evidence type="ECO:0000313" key="2">
    <source>
        <dbReference type="EMBL" id="KKQ69784.1"/>
    </source>
</evidence>
<evidence type="ECO:0000313" key="3">
    <source>
        <dbReference type="Proteomes" id="UP000034406"/>
    </source>
</evidence>
<name>A0A0G0M7X4_9BACT</name>
<dbReference type="AlphaFoldDB" id="A0A0G0M7X4"/>
<dbReference type="Proteomes" id="UP000034406">
    <property type="component" value="Unassembled WGS sequence"/>
</dbReference>
<protein>
    <recommendedName>
        <fullName evidence="4">Fimbrial assembly family protein</fullName>
    </recommendedName>
</protein>
<dbReference type="EMBL" id="LBUT01000011">
    <property type="protein sequence ID" value="KKQ69784.1"/>
    <property type="molecule type" value="Genomic_DNA"/>
</dbReference>
<keyword evidence="1" id="KW-0472">Membrane</keyword>
<keyword evidence="1" id="KW-1133">Transmembrane helix</keyword>
<evidence type="ECO:0000256" key="1">
    <source>
        <dbReference type="SAM" id="Phobius"/>
    </source>
</evidence>
<organism evidence="2 3">
    <name type="scientific">Candidatus Shapirobacteria bacterium GW2011_GWE2_38_30</name>
    <dbReference type="NCBI Taxonomy" id="1618490"/>
    <lineage>
        <taxon>Bacteria</taxon>
        <taxon>Candidatus Shapironibacteriota</taxon>
    </lineage>
</organism>
<evidence type="ECO:0008006" key="4">
    <source>
        <dbReference type="Google" id="ProtNLM"/>
    </source>
</evidence>
<accession>A0A0G0M7X4</accession>
<sequence length="180" mass="20117">MTNDLNLLPNVAKFQAQRLKFKSQIILAVEVFVGVWVLMVVLIFGLSFVNKARFNVLDKKYRGILLDMDNFAKDVVLTQQIKYKSKIVGNILNNRFEYGEAFDAIAGLFGPEISITNYDLVETGSISIQAIALGLTTMDIVEDKIEEINSGSDETFGSAELSSLAYDSNAWNFTMEVKLK</sequence>
<feature type="transmembrane region" description="Helical" evidence="1">
    <location>
        <begin position="25"/>
        <end position="49"/>
    </location>
</feature>
<dbReference type="STRING" id="1618490.US90_C0011G0007"/>
<reference evidence="2 3" key="1">
    <citation type="journal article" date="2015" name="Nature">
        <title>rRNA introns, odd ribosomes, and small enigmatic genomes across a large radiation of phyla.</title>
        <authorList>
            <person name="Brown C.T."/>
            <person name="Hug L.A."/>
            <person name="Thomas B.C."/>
            <person name="Sharon I."/>
            <person name="Castelle C.J."/>
            <person name="Singh A."/>
            <person name="Wilkins M.J."/>
            <person name="Williams K.H."/>
            <person name="Banfield J.F."/>
        </authorList>
    </citation>
    <scope>NUCLEOTIDE SEQUENCE [LARGE SCALE GENOMIC DNA]</scope>
</reference>
<gene>
    <name evidence="2" type="ORF">US90_C0011G0007</name>
</gene>
<proteinExistence type="predicted"/>